<dbReference type="InterPro" id="IPR027304">
    <property type="entry name" value="Trigger_fact/SurA_dom_sf"/>
</dbReference>
<dbReference type="AlphaFoldDB" id="A0A4R6SJP0"/>
<evidence type="ECO:0000256" key="1">
    <source>
        <dbReference type="SAM" id="SignalP"/>
    </source>
</evidence>
<name>A0A4R6SJP0_LABRH</name>
<dbReference type="EMBL" id="SNXZ01000001">
    <property type="protein sequence ID" value="TDQ04269.1"/>
    <property type="molecule type" value="Genomic_DNA"/>
</dbReference>
<reference evidence="2 3" key="1">
    <citation type="submission" date="2019-03" db="EMBL/GenBank/DDBJ databases">
        <title>Genomic Encyclopedia of Type Strains, Phase IV (KMG-IV): sequencing the most valuable type-strain genomes for metagenomic binning, comparative biology and taxonomic classification.</title>
        <authorList>
            <person name="Goeker M."/>
        </authorList>
    </citation>
    <scope>NUCLEOTIDE SEQUENCE [LARGE SCALE GENOMIC DNA]</scope>
    <source>
        <strain evidence="2 3">DSM 45361</strain>
    </source>
</reference>
<comment type="caution">
    <text evidence="2">The sequence shown here is derived from an EMBL/GenBank/DDBJ whole genome shotgun (WGS) entry which is preliminary data.</text>
</comment>
<evidence type="ECO:0000313" key="3">
    <source>
        <dbReference type="Proteomes" id="UP000295444"/>
    </source>
</evidence>
<dbReference type="OrthoDB" id="5175106at2"/>
<keyword evidence="3" id="KW-1185">Reference proteome</keyword>
<dbReference type="PROSITE" id="PS51257">
    <property type="entry name" value="PROKAR_LIPOPROTEIN"/>
    <property type="match status" value="1"/>
</dbReference>
<feature type="signal peptide" evidence="1">
    <location>
        <begin position="1"/>
        <end position="27"/>
    </location>
</feature>
<evidence type="ECO:0000313" key="2">
    <source>
        <dbReference type="EMBL" id="TDQ04269.1"/>
    </source>
</evidence>
<dbReference type="SUPFAM" id="SSF109998">
    <property type="entry name" value="Triger factor/SurA peptide-binding domain-like"/>
    <property type="match status" value="1"/>
</dbReference>
<keyword evidence="1" id="KW-0732">Signal</keyword>
<accession>A0A4R6SJP0</accession>
<dbReference type="RefSeq" id="WP_133847200.1">
    <property type="nucleotide sequence ID" value="NZ_SNXZ01000001.1"/>
</dbReference>
<organism evidence="2 3">
    <name type="scientific">Labedaea rhizosphaerae</name>
    <dbReference type="NCBI Taxonomy" id="598644"/>
    <lineage>
        <taxon>Bacteria</taxon>
        <taxon>Bacillati</taxon>
        <taxon>Actinomycetota</taxon>
        <taxon>Actinomycetes</taxon>
        <taxon>Pseudonocardiales</taxon>
        <taxon>Pseudonocardiaceae</taxon>
        <taxon>Labedaea</taxon>
    </lineage>
</organism>
<protein>
    <submittedName>
        <fullName evidence="2">SurA-like protein</fullName>
    </submittedName>
</protein>
<dbReference type="Pfam" id="PF13624">
    <property type="entry name" value="SurA_N_3"/>
    <property type="match status" value="1"/>
</dbReference>
<proteinExistence type="predicted"/>
<dbReference type="Proteomes" id="UP000295444">
    <property type="component" value="Unassembled WGS sequence"/>
</dbReference>
<sequence>MKLAPGSLRNRRSAALAAVLAVGLTLAACDTGPSQVGAAVIIGDKRISVDDVQKRIDTVLNSPQSMQQLKQQGVGVPDASRYIIADVVEHELLAQTAPREGLTVTDAAIDEAIEQGGGPVESARQLFTDQAHVREVVRDQLLLRALGDKYFGKVGLSYDSVVVQTPGQAKDLARKIAADPGHSQDLMAAVPGAKPNLGKITNTPGANGDAQTQLQDAANAITWYAPANSVLMLPPDPNSQQGGGYTVVYVRSITPIEAGDSLDTSQINMSKVGEYLLRPLAVQLGVRVSPRYGVWDPSSMRVVPAAQAAAAGELLPAATTAKS</sequence>
<dbReference type="Gene3D" id="1.10.4030.10">
    <property type="entry name" value="Porin chaperone SurA, peptide-binding domain"/>
    <property type="match status" value="1"/>
</dbReference>
<feature type="chain" id="PRO_5038412885" evidence="1">
    <location>
        <begin position="28"/>
        <end position="323"/>
    </location>
</feature>
<gene>
    <name evidence="2" type="ORF">EV186_101212</name>
</gene>